<evidence type="ECO:0000313" key="11">
    <source>
        <dbReference type="EMBL" id="QAS70500.1"/>
    </source>
</evidence>
<dbReference type="PANTHER" id="PTHR43553:SF24">
    <property type="entry name" value="ENERGY-COUPLING FACTOR TRANSPORTER ATP-BINDING PROTEIN ECFA1"/>
    <property type="match status" value="1"/>
</dbReference>
<dbReference type="Pfam" id="PF00005">
    <property type="entry name" value="ABC_tran"/>
    <property type="match status" value="1"/>
</dbReference>
<dbReference type="EMBL" id="SDWY01000001">
    <property type="protein sequence ID" value="MDN6899814.1"/>
    <property type="molecule type" value="Genomic_DNA"/>
</dbReference>
<evidence type="ECO:0000313" key="10">
    <source>
        <dbReference type="EMBL" id="MDN6899814.1"/>
    </source>
</evidence>
<protein>
    <submittedName>
        <fullName evidence="10">Energy-coupling factor transporter ATPase</fullName>
    </submittedName>
</protein>
<dbReference type="PROSITE" id="PS00211">
    <property type="entry name" value="ABC_TRANSPORTER_1"/>
    <property type="match status" value="1"/>
</dbReference>
<name>A0AAJ1VNF5_9LACO</name>
<evidence type="ECO:0000313" key="12">
    <source>
        <dbReference type="Proteomes" id="UP000286907"/>
    </source>
</evidence>
<dbReference type="Gene3D" id="3.40.50.300">
    <property type="entry name" value="P-loop containing nucleotide triphosphate hydrolases"/>
    <property type="match status" value="1"/>
</dbReference>
<dbReference type="NCBIfam" id="TIGR04520">
    <property type="entry name" value="ECF_ATPase_1"/>
    <property type="match status" value="1"/>
</dbReference>
<evidence type="ECO:0000256" key="3">
    <source>
        <dbReference type="ARBA" id="ARBA00022448"/>
    </source>
</evidence>
<reference evidence="10" key="2">
    <citation type="submission" date="2019-01" db="EMBL/GenBank/DDBJ databases">
        <title>Oenococcus sicerae UCMA17102.</title>
        <authorList>
            <person name="Cousin F.J."/>
            <person name="Le Guellec R."/>
            <person name="Cretenet M."/>
        </authorList>
    </citation>
    <scope>NUCLEOTIDE SEQUENCE</scope>
    <source>
        <strain evidence="10">UCMA17102</strain>
    </source>
</reference>
<dbReference type="Proteomes" id="UP000286907">
    <property type="component" value="Chromosome"/>
</dbReference>
<proteinExistence type="inferred from homology"/>
<evidence type="ECO:0000256" key="4">
    <source>
        <dbReference type="ARBA" id="ARBA00022475"/>
    </source>
</evidence>
<dbReference type="PROSITE" id="PS50893">
    <property type="entry name" value="ABC_TRANSPORTER_2"/>
    <property type="match status" value="1"/>
</dbReference>
<dbReference type="EMBL" id="CP029684">
    <property type="protein sequence ID" value="QAS70500.1"/>
    <property type="molecule type" value="Genomic_DNA"/>
</dbReference>
<dbReference type="InterPro" id="IPR030947">
    <property type="entry name" value="EcfA_1"/>
</dbReference>
<keyword evidence="8" id="KW-0472">Membrane</keyword>
<dbReference type="GO" id="GO:0005524">
    <property type="term" value="F:ATP binding"/>
    <property type="evidence" value="ECO:0007669"/>
    <property type="project" value="UniProtKB-KW"/>
</dbReference>
<reference evidence="11 12" key="1">
    <citation type="journal article" date="2019" name="Syst. Appl. Microbiol.">
        <title>Oenococcus sicerae sp. nov., isolated from French cider.</title>
        <authorList>
            <person name="Cousin F.J."/>
            <person name="Le Guellec R."/>
            <person name="Chagnot C."/>
            <person name="Goux D."/>
            <person name="Dalmasso M."/>
            <person name="Laplace J.M."/>
            <person name="Cretenet M."/>
        </authorList>
    </citation>
    <scope>NUCLEOTIDE SEQUENCE [LARGE SCALE GENOMIC DNA]</scope>
    <source>
        <strain evidence="11 12">UCMA 15228</strain>
    </source>
</reference>
<evidence type="ECO:0000256" key="2">
    <source>
        <dbReference type="ARBA" id="ARBA00005417"/>
    </source>
</evidence>
<dbReference type="InterPro" id="IPR003593">
    <property type="entry name" value="AAA+_ATPase"/>
</dbReference>
<evidence type="ECO:0000256" key="1">
    <source>
        <dbReference type="ARBA" id="ARBA00004202"/>
    </source>
</evidence>
<dbReference type="SMART" id="SM00382">
    <property type="entry name" value="AAA"/>
    <property type="match status" value="1"/>
</dbReference>
<keyword evidence="7" id="KW-1278">Translocase</keyword>
<dbReference type="FunFam" id="3.40.50.300:FF:000224">
    <property type="entry name" value="Energy-coupling factor transporter ATP-binding protein EcfA"/>
    <property type="match status" value="1"/>
</dbReference>
<comment type="similarity">
    <text evidence="2">Belongs to the ABC transporter superfamily.</text>
</comment>
<evidence type="ECO:0000256" key="5">
    <source>
        <dbReference type="ARBA" id="ARBA00022741"/>
    </source>
</evidence>
<keyword evidence="12" id="KW-1185">Reference proteome</keyword>
<gene>
    <name evidence="11" type="ORF">DLJ48_08185</name>
    <name evidence="10" type="ORF">EVC35_02185</name>
</gene>
<dbReference type="CDD" id="cd03225">
    <property type="entry name" value="ABC_cobalt_CbiO_domain1"/>
    <property type="match status" value="1"/>
</dbReference>
<evidence type="ECO:0000313" key="13">
    <source>
        <dbReference type="Proteomes" id="UP001167919"/>
    </source>
</evidence>
<organism evidence="10 13">
    <name type="scientific">Oenococcus sicerae</name>
    <dbReference type="NCBI Taxonomy" id="2203724"/>
    <lineage>
        <taxon>Bacteria</taxon>
        <taxon>Bacillati</taxon>
        <taxon>Bacillota</taxon>
        <taxon>Bacilli</taxon>
        <taxon>Lactobacillales</taxon>
        <taxon>Lactobacillaceae</taxon>
        <taxon>Oenococcus</taxon>
    </lineage>
</organism>
<dbReference type="InterPro" id="IPR027417">
    <property type="entry name" value="P-loop_NTPase"/>
</dbReference>
<dbReference type="PANTHER" id="PTHR43553">
    <property type="entry name" value="HEAVY METAL TRANSPORTER"/>
    <property type="match status" value="1"/>
</dbReference>
<keyword evidence="3" id="KW-0813">Transport</keyword>
<keyword evidence="6" id="KW-0067">ATP-binding</keyword>
<dbReference type="InterPro" id="IPR050095">
    <property type="entry name" value="ECF_ABC_transporter_ATP-bd"/>
</dbReference>
<keyword evidence="4" id="KW-1003">Cell membrane</keyword>
<dbReference type="InterPro" id="IPR017871">
    <property type="entry name" value="ABC_transporter-like_CS"/>
</dbReference>
<feature type="domain" description="ABC transporter" evidence="9">
    <location>
        <begin position="4"/>
        <end position="238"/>
    </location>
</feature>
<dbReference type="Proteomes" id="UP001167919">
    <property type="component" value="Unassembled WGS sequence"/>
</dbReference>
<evidence type="ECO:0000256" key="8">
    <source>
        <dbReference type="ARBA" id="ARBA00023136"/>
    </source>
</evidence>
<dbReference type="AlphaFoldDB" id="A0AAJ1VNF5"/>
<dbReference type="GO" id="GO:0016887">
    <property type="term" value="F:ATP hydrolysis activity"/>
    <property type="evidence" value="ECO:0007669"/>
    <property type="project" value="InterPro"/>
</dbReference>
<dbReference type="GO" id="GO:0043190">
    <property type="term" value="C:ATP-binding cassette (ABC) transporter complex"/>
    <property type="evidence" value="ECO:0007669"/>
    <property type="project" value="TreeGrafter"/>
</dbReference>
<dbReference type="InterPro" id="IPR015856">
    <property type="entry name" value="ABC_transpr_CbiO/EcfA_su"/>
</dbReference>
<evidence type="ECO:0000256" key="7">
    <source>
        <dbReference type="ARBA" id="ARBA00022967"/>
    </source>
</evidence>
<reference evidence="11" key="3">
    <citation type="submission" date="2020-01" db="EMBL/GenBank/DDBJ databases">
        <authorList>
            <person name="Cousin F.J."/>
            <person name="Le Guellec R."/>
            <person name="Cretenet M."/>
        </authorList>
    </citation>
    <scope>NUCLEOTIDE SEQUENCE</scope>
    <source>
        <strain evidence="11">UCMA 15228</strain>
    </source>
</reference>
<dbReference type="GO" id="GO:0042626">
    <property type="term" value="F:ATPase-coupled transmembrane transporter activity"/>
    <property type="evidence" value="ECO:0007669"/>
    <property type="project" value="TreeGrafter"/>
</dbReference>
<evidence type="ECO:0000256" key="6">
    <source>
        <dbReference type="ARBA" id="ARBA00022840"/>
    </source>
</evidence>
<dbReference type="InterPro" id="IPR003439">
    <property type="entry name" value="ABC_transporter-like_ATP-bd"/>
</dbReference>
<accession>A0AAJ1VNF5</accession>
<dbReference type="NCBIfam" id="NF010167">
    <property type="entry name" value="PRK13648.1"/>
    <property type="match status" value="1"/>
</dbReference>
<sequence>MTILQVKNLNYHYSQMTKASISKLNFSLNSGEWLTILGKNGSGKSTLVHLLDGLLLADSGQIIIDGQILSKENIWSIRKKIGIVFQNPDNQFVGETVLDDVAFGMENNAVTRKLMFQRANDALQKVNMAAFADRQPARLSGGQKQRVAIAGVLVLNPKILILDEATSMLDPIGRQEVWQTIKKLRENHQLTVISISHDLTEMALSDRVIVLNDGKITFDGKAKALFLKDKLLNDNGLKLPFLSQLVKDLRQNKIMPSGNFKNGKELAALIWKSFSSM</sequence>
<keyword evidence="5" id="KW-0547">Nucleotide-binding</keyword>
<comment type="subcellular location">
    <subcellularLocation>
        <location evidence="1">Cell membrane</location>
        <topology evidence="1">Peripheral membrane protein</topology>
    </subcellularLocation>
</comment>
<dbReference type="RefSeq" id="WP_128686967.1">
    <property type="nucleotide sequence ID" value="NZ_CP029684.2"/>
</dbReference>
<dbReference type="SUPFAM" id="SSF52540">
    <property type="entry name" value="P-loop containing nucleoside triphosphate hydrolases"/>
    <property type="match status" value="1"/>
</dbReference>
<evidence type="ECO:0000259" key="9">
    <source>
        <dbReference type="PROSITE" id="PS50893"/>
    </source>
</evidence>